<reference evidence="2" key="1">
    <citation type="submission" date="2020-10" db="EMBL/GenBank/DDBJ databases">
        <authorList>
            <person name="Gilroy R."/>
        </authorList>
    </citation>
    <scope>NUCLEOTIDE SEQUENCE</scope>
    <source>
        <strain evidence="2">14700</strain>
    </source>
</reference>
<dbReference type="Gene3D" id="1.20.140.160">
    <property type="match status" value="1"/>
</dbReference>
<feature type="domain" description="RNA polymerase sigma-70 region 2" evidence="1">
    <location>
        <begin position="23"/>
        <end position="93"/>
    </location>
</feature>
<dbReference type="SUPFAM" id="SSF88659">
    <property type="entry name" value="Sigma3 and sigma4 domains of RNA polymerase sigma factors"/>
    <property type="match status" value="1"/>
</dbReference>
<protein>
    <submittedName>
        <fullName evidence="2">Sigma-70 family RNA polymerase sigma factor</fullName>
    </submittedName>
</protein>
<dbReference type="EMBL" id="JADIMF010000151">
    <property type="protein sequence ID" value="MBO8469969.1"/>
    <property type="molecule type" value="Genomic_DNA"/>
</dbReference>
<dbReference type="InterPro" id="IPR007627">
    <property type="entry name" value="RNA_pol_sigma70_r2"/>
</dbReference>
<name>A0A9D9NE58_9SPIO</name>
<gene>
    <name evidence="2" type="ORF">IAA72_09325</name>
</gene>
<dbReference type="InterPro" id="IPR013325">
    <property type="entry name" value="RNA_pol_sigma_r2"/>
</dbReference>
<dbReference type="GO" id="GO:0003700">
    <property type="term" value="F:DNA-binding transcription factor activity"/>
    <property type="evidence" value="ECO:0007669"/>
    <property type="project" value="InterPro"/>
</dbReference>
<accession>A0A9D9NE58</accession>
<dbReference type="PANTHER" id="PTHR30603:SF47">
    <property type="entry name" value="RNA POLYMERASE SIGMA FACTOR SIGD, CHLOROPLASTIC"/>
    <property type="match status" value="1"/>
</dbReference>
<proteinExistence type="predicted"/>
<evidence type="ECO:0000259" key="1">
    <source>
        <dbReference type="Pfam" id="PF04542"/>
    </source>
</evidence>
<dbReference type="InterPro" id="IPR014284">
    <property type="entry name" value="RNA_pol_sigma-70_dom"/>
</dbReference>
<dbReference type="SUPFAM" id="SSF88946">
    <property type="entry name" value="Sigma2 domain of RNA polymerase sigma factors"/>
    <property type="match status" value="1"/>
</dbReference>
<dbReference type="GO" id="GO:0006352">
    <property type="term" value="P:DNA-templated transcription initiation"/>
    <property type="evidence" value="ECO:0007669"/>
    <property type="project" value="InterPro"/>
</dbReference>
<dbReference type="Pfam" id="PF04542">
    <property type="entry name" value="Sigma70_r2"/>
    <property type="match status" value="1"/>
</dbReference>
<comment type="caution">
    <text evidence="2">The sequence shown here is derived from an EMBL/GenBank/DDBJ whole genome shotgun (WGS) entry which is preliminary data.</text>
</comment>
<dbReference type="NCBIfam" id="TIGR02937">
    <property type="entry name" value="sigma70-ECF"/>
    <property type="match status" value="1"/>
</dbReference>
<dbReference type="PANTHER" id="PTHR30603">
    <property type="entry name" value="RNA POLYMERASE SIGMA FACTOR RPO"/>
    <property type="match status" value="1"/>
</dbReference>
<organism evidence="2 3">
    <name type="scientific">Candidatus Ornithospirochaeta stercoravium</name>
    <dbReference type="NCBI Taxonomy" id="2840897"/>
    <lineage>
        <taxon>Bacteria</taxon>
        <taxon>Pseudomonadati</taxon>
        <taxon>Spirochaetota</taxon>
        <taxon>Spirochaetia</taxon>
        <taxon>Spirochaetales</taxon>
        <taxon>Spirochaetaceae</taxon>
        <taxon>Spirochaetaceae incertae sedis</taxon>
        <taxon>Candidatus Ornithospirochaeta</taxon>
    </lineage>
</organism>
<evidence type="ECO:0000313" key="3">
    <source>
        <dbReference type="Proteomes" id="UP000810292"/>
    </source>
</evidence>
<dbReference type="InterPro" id="IPR050239">
    <property type="entry name" value="Sigma-70_RNA_pol_init_factors"/>
</dbReference>
<dbReference type="AlphaFoldDB" id="A0A9D9NE58"/>
<dbReference type="Proteomes" id="UP000810292">
    <property type="component" value="Unassembled WGS sequence"/>
</dbReference>
<evidence type="ECO:0000313" key="2">
    <source>
        <dbReference type="EMBL" id="MBO8469969.1"/>
    </source>
</evidence>
<sequence>MTYPELIKKAKNGDRKALCSLLKDFEPMIENAARKYEDALSFRGEADDLLQIGREGFIRAVESYDQEKSPAFIPYAREGVKIAIRDYLSKDTRLVRLPKSAVEKTRKLSDAYAYFRKCGNSEPTAEEIMLRTGFSPLVLRNTEKAATAENMISIDSAHSDGKPFSIPSSTGTEEEAVEDMMLKSLSEKIDNLSGIERFIIKSLYGAFGAEKLRTSEIAERLSLSETSIRRKALVIENKLCMMFS</sequence>
<dbReference type="Gene3D" id="1.10.1740.10">
    <property type="match status" value="1"/>
</dbReference>
<dbReference type="InterPro" id="IPR013324">
    <property type="entry name" value="RNA_pol_sigma_r3/r4-like"/>
</dbReference>
<reference evidence="2" key="2">
    <citation type="journal article" date="2021" name="PeerJ">
        <title>Extensive microbial diversity within the chicken gut microbiome revealed by metagenomics and culture.</title>
        <authorList>
            <person name="Gilroy R."/>
            <person name="Ravi A."/>
            <person name="Getino M."/>
            <person name="Pursley I."/>
            <person name="Horton D.L."/>
            <person name="Alikhan N.F."/>
            <person name="Baker D."/>
            <person name="Gharbi K."/>
            <person name="Hall N."/>
            <person name="Watson M."/>
            <person name="Adriaenssens E.M."/>
            <person name="Foster-Nyarko E."/>
            <person name="Jarju S."/>
            <person name="Secka A."/>
            <person name="Antonio M."/>
            <person name="Oren A."/>
            <person name="Chaudhuri R.R."/>
            <person name="La Ragione R."/>
            <person name="Hildebrand F."/>
            <person name="Pallen M.J."/>
        </authorList>
    </citation>
    <scope>NUCLEOTIDE SEQUENCE</scope>
    <source>
        <strain evidence="2">14700</strain>
    </source>
</reference>